<reference evidence="2 3" key="1">
    <citation type="submission" date="2020-05" db="EMBL/GenBank/DDBJ databases">
        <authorList>
            <person name="Whitworth D."/>
        </authorList>
    </citation>
    <scope>NUCLEOTIDE SEQUENCE [LARGE SCALE GENOMIC DNA]</scope>
    <source>
        <strain evidence="2 3">AB043B</strain>
    </source>
</reference>
<gene>
    <name evidence="2" type="ORF">HMI49_15740</name>
</gene>
<dbReference type="SUPFAM" id="SSF88874">
    <property type="entry name" value="Receptor-binding domain of short tail fibre protein gp12"/>
    <property type="match status" value="1"/>
</dbReference>
<name>A0A7Y4KJ01_9BACT</name>
<organism evidence="2 3">
    <name type="scientific">Corallococcus exercitus</name>
    <dbReference type="NCBI Taxonomy" id="2316736"/>
    <lineage>
        <taxon>Bacteria</taxon>
        <taxon>Pseudomonadati</taxon>
        <taxon>Myxococcota</taxon>
        <taxon>Myxococcia</taxon>
        <taxon>Myxococcales</taxon>
        <taxon>Cystobacterineae</taxon>
        <taxon>Myxococcaceae</taxon>
        <taxon>Corallococcus</taxon>
    </lineage>
</organism>
<dbReference type="Proteomes" id="UP000563426">
    <property type="component" value="Unassembled WGS sequence"/>
</dbReference>
<dbReference type="InterPro" id="IPR037053">
    <property type="entry name" value="Phage_tail_collar_dom_sf"/>
</dbReference>
<keyword evidence="3" id="KW-1185">Reference proteome</keyword>
<dbReference type="Pfam" id="PF20129">
    <property type="entry name" value="DUF6519"/>
    <property type="match status" value="2"/>
</dbReference>
<accession>A0A7Y4KJ01</accession>
<dbReference type="Pfam" id="PF07484">
    <property type="entry name" value="Collar"/>
    <property type="match status" value="1"/>
</dbReference>
<comment type="caution">
    <text evidence="2">The sequence shown here is derived from an EMBL/GenBank/DDBJ whole genome shotgun (WGS) entry which is preliminary data.</text>
</comment>
<dbReference type="InterPro" id="IPR045392">
    <property type="entry name" value="DUF6519"/>
</dbReference>
<evidence type="ECO:0000313" key="3">
    <source>
        <dbReference type="Proteomes" id="UP000563426"/>
    </source>
</evidence>
<protein>
    <recommendedName>
        <fullName evidence="1">Phage tail collar domain-containing protein</fullName>
    </recommendedName>
</protein>
<dbReference type="RefSeq" id="WP_171435685.1">
    <property type="nucleotide sequence ID" value="NZ_JABFJV010000078.1"/>
</dbReference>
<evidence type="ECO:0000259" key="1">
    <source>
        <dbReference type="Pfam" id="PF07484"/>
    </source>
</evidence>
<dbReference type="Gene3D" id="3.90.1340.10">
    <property type="entry name" value="Phage tail collar domain"/>
    <property type="match status" value="1"/>
</dbReference>
<feature type="domain" description="Phage tail collar" evidence="1">
    <location>
        <begin position="561"/>
        <end position="622"/>
    </location>
</feature>
<evidence type="ECO:0000313" key="2">
    <source>
        <dbReference type="EMBL" id="NOK34652.1"/>
    </source>
</evidence>
<dbReference type="AlphaFoldDB" id="A0A7Y4KJ01"/>
<dbReference type="InterPro" id="IPR011083">
    <property type="entry name" value="Phage_tail_collar_dom"/>
</dbReference>
<sequence>MKGDFTRFTFDPGKHYDSVLMQQGRVQTDADWNEQVMIAAHRNRIEILDIIGPSGAPQDLSAGGRGAFLVYYAPDAGNTNRLFINHGRYYVDGLVVEGEGPVRYDEQPGAVLPPAAGAGAYLLYLDIWKRHVTALEDPNIREVALAGADSGTRAQLVWQVRVERIGDLTIDLSSIQPSQYGPDWQPAGTASTGALDVQDGSTPLENQLYRVEVHRQGTASTASFKWSRDNGTVVAKVMTHSPPVLATVVREGVNVQVWQFSVTVDQKGRDSFSSFLPGHMVELGNEEFVLQRRPGVFGAITSVVGDTLNLEVPGASAPLSSAGPDVNPLAGASRTVRRWDNAWNPDLAATTLLDVGPDYTQGERLMLERDITVRFATTRDNQPCTYQTGDYWLIPARSVSGLEGWTVGQRQLPAGDEHFHAPLALVKFQANGTIANPVSDLRDMRDVFPTLRSLVGGTGSIVQGTGVQHRLPKWQSTGGSVLLNSNISDDGATVTVGGSGLTVTPATTLNSTLKVGTAPGAATIARFTSSAIKSMAAQELGETVPTSQAVKDFVNWAVPPGTVMAYASETEPEGWLECDGRSLDGSGASQYRNLFLSIGKNFGSGNGSANSFNLPDLRGRFVRGWSRGTSNDPDASSRFSLSGSNVGNRVGSYQNDQYASHGHAFGMSGTANWISQSHTHWMGAPFNMWHSRQIVQPTGVDFIKYAEGKNIFDTFYLWFDRISHTDIIPTSHSHTVTATNQATNLAGGNESRPKNANLMYIIKY</sequence>
<dbReference type="EMBL" id="JABFJV010000078">
    <property type="protein sequence ID" value="NOK34652.1"/>
    <property type="molecule type" value="Genomic_DNA"/>
</dbReference>
<proteinExistence type="predicted"/>